<proteinExistence type="predicted"/>
<dbReference type="InterPro" id="IPR011042">
    <property type="entry name" value="6-blade_b-propeller_TolB-like"/>
</dbReference>
<dbReference type="Pfam" id="PF12566">
    <property type="entry name" value="DUF3748"/>
    <property type="match status" value="1"/>
</dbReference>
<feature type="signal peptide" evidence="1">
    <location>
        <begin position="1"/>
        <end position="22"/>
    </location>
</feature>
<gene>
    <name evidence="2" type="ORF">SAMN05660862_3228</name>
</gene>
<dbReference type="Gene3D" id="2.120.10.30">
    <property type="entry name" value="TolB, C-terminal domain"/>
    <property type="match status" value="1"/>
</dbReference>
<keyword evidence="1" id="KW-0732">Signal</keyword>
<dbReference type="EMBL" id="FXAU01000006">
    <property type="protein sequence ID" value="SMG44934.1"/>
    <property type="molecule type" value="Genomic_DNA"/>
</dbReference>
<dbReference type="Proteomes" id="UP000192980">
    <property type="component" value="Unassembled WGS sequence"/>
</dbReference>
<evidence type="ECO:0000256" key="1">
    <source>
        <dbReference type="SAM" id="SignalP"/>
    </source>
</evidence>
<accession>A0A1X7KTZ4</accession>
<name>A0A1X7KTZ4_9SPHI</name>
<feature type="chain" id="PRO_5012372159" description="WD40-like Beta Propeller Repeat" evidence="1">
    <location>
        <begin position="23"/>
        <end position="435"/>
    </location>
</feature>
<evidence type="ECO:0008006" key="4">
    <source>
        <dbReference type="Google" id="ProtNLM"/>
    </source>
</evidence>
<reference evidence="2 3" key="1">
    <citation type="submission" date="2017-04" db="EMBL/GenBank/DDBJ databases">
        <authorList>
            <person name="Afonso C.L."/>
            <person name="Miller P.J."/>
            <person name="Scott M.A."/>
            <person name="Spackman E."/>
            <person name="Goraichik I."/>
            <person name="Dimitrov K.M."/>
            <person name="Suarez D.L."/>
            <person name="Swayne D.E."/>
        </authorList>
    </citation>
    <scope>NUCLEOTIDE SEQUENCE [LARGE SCALE GENOMIC DNA]</scope>
    <source>
        <strain evidence="2 3">DSM 22418</strain>
    </source>
</reference>
<dbReference type="InterPro" id="IPR022223">
    <property type="entry name" value="DUF3748"/>
</dbReference>
<evidence type="ECO:0000313" key="2">
    <source>
        <dbReference type="EMBL" id="SMG44934.1"/>
    </source>
</evidence>
<organism evidence="2 3">
    <name type="scientific">Sphingobacterium psychroaquaticum</name>
    <dbReference type="NCBI Taxonomy" id="561061"/>
    <lineage>
        <taxon>Bacteria</taxon>
        <taxon>Pseudomonadati</taxon>
        <taxon>Bacteroidota</taxon>
        <taxon>Sphingobacteriia</taxon>
        <taxon>Sphingobacteriales</taxon>
        <taxon>Sphingobacteriaceae</taxon>
        <taxon>Sphingobacterium</taxon>
    </lineage>
</organism>
<sequence length="435" mass="48504">MNLLSRCLLVSFLPFCFTSCMNEVQVVALTQSAGGHTIHHNSIFSPDDEWIVFDGRNDDTKIGETSTIGMVHVKTGEERMLYKTNNQTVYGPGVGAASFSPKENTVLFIHGLYDADAVKPYDMTRRFGLAIHTDKPMQGIHMDARDVVSPYRPGSLRGGTHSHCWSNDGQLISFTYNDEFVDPDLRVVGVMIPADKEIVVPVSNGNNNGTYYSAIVSDVVREPKWGSDEISKAFDECWLGGSGQFTIAFQGNTRNEKGETITEIYTVGIDPEMIRKDAAAVGREGERPRVPNGVRQHRLSRTVKGLSDLRHWLRASPDGSFVYALAKDDKGQNQLVQCEVSTGELTYISRFDFSISSPINISYQGDKITFVANNNVYVFWLKSKKLEKLTSNSVTDLKIVGVPVFSRKDDKIAFNQFVAEKESEYIQIKLINLVD</sequence>
<protein>
    <recommendedName>
        <fullName evidence="4">WD40-like Beta Propeller Repeat</fullName>
    </recommendedName>
</protein>
<dbReference type="STRING" id="561061.SAMN05660862_3228"/>
<dbReference type="AlphaFoldDB" id="A0A1X7KTZ4"/>
<evidence type="ECO:0000313" key="3">
    <source>
        <dbReference type="Proteomes" id="UP000192980"/>
    </source>
</evidence>
<dbReference type="SUPFAM" id="SSF82171">
    <property type="entry name" value="DPP6 N-terminal domain-like"/>
    <property type="match status" value="1"/>
</dbReference>
<keyword evidence="3" id="KW-1185">Reference proteome</keyword>